<accession>A0A0G1ERU9</accession>
<evidence type="ECO:0000313" key="2">
    <source>
        <dbReference type="Proteomes" id="UP000034050"/>
    </source>
</evidence>
<dbReference type="Proteomes" id="UP000034050">
    <property type="component" value="Unassembled WGS sequence"/>
</dbReference>
<evidence type="ECO:0000313" key="1">
    <source>
        <dbReference type="EMBL" id="KKS85796.1"/>
    </source>
</evidence>
<proteinExistence type="predicted"/>
<dbReference type="EMBL" id="LCFD01000015">
    <property type="protein sequence ID" value="KKS85796.1"/>
    <property type="molecule type" value="Genomic_DNA"/>
</dbReference>
<comment type="caution">
    <text evidence="1">The sequence shown here is derived from an EMBL/GenBank/DDBJ whole genome shotgun (WGS) entry which is preliminary data.</text>
</comment>
<protein>
    <submittedName>
        <fullName evidence="1">Uncharacterized protein</fullName>
    </submittedName>
</protein>
<name>A0A0G1ERU9_9BACT</name>
<dbReference type="AlphaFoldDB" id="A0A0G1ERU9"/>
<organism evidence="1 2">
    <name type="scientific">Candidatus Gottesmanbacteria bacterium GW2011_GWB1_43_11</name>
    <dbReference type="NCBI Taxonomy" id="1618446"/>
    <lineage>
        <taxon>Bacteria</taxon>
        <taxon>Candidatus Gottesmaniibacteriota</taxon>
    </lineage>
</organism>
<dbReference type="STRING" id="1618446.UV61_C0015G0010"/>
<reference evidence="1 2" key="1">
    <citation type="journal article" date="2015" name="Nature">
        <title>rRNA introns, odd ribosomes, and small enigmatic genomes across a large radiation of phyla.</title>
        <authorList>
            <person name="Brown C.T."/>
            <person name="Hug L.A."/>
            <person name="Thomas B.C."/>
            <person name="Sharon I."/>
            <person name="Castelle C.J."/>
            <person name="Singh A."/>
            <person name="Wilkins M.J."/>
            <person name="Williams K.H."/>
            <person name="Banfield J.F."/>
        </authorList>
    </citation>
    <scope>NUCLEOTIDE SEQUENCE [LARGE SCALE GENOMIC DNA]</scope>
</reference>
<sequence length="284" mass="32194">MIFLQKLPILCHNMGGFRGERTQSELARLNADQIALAAYCKFKHITPENLSRLGDVNRASILANAFSQLQEQGLWGVVETRAKSLAAEAKTGKTIAAPWDFSVPTTSQYATTTEPPPTLVEPQFKTVRGNKVGFLTLDPSWLMGERLTQKDKDTIAELLTNPEALLEAMHRRYQSRSRQKRREFDREVANEVARAWQKLLKQWGVATWAQKQYVLREKMEGSVRLFQLLGLWEKIANEKLDYALVKEIQSVLSESQVVIHDFSSSEGVTIFASKLALALDQMRD</sequence>
<gene>
    <name evidence="1" type="ORF">UV61_C0015G0010</name>
</gene>